<keyword evidence="2" id="KW-0540">Nuclease</keyword>
<dbReference type="InterPro" id="IPR022907">
    <property type="entry name" value="VapC_family"/>
</dbReference>
<keyword evidence="3" id="KW-0479">Metal-binding</keyword>
<dbReference type="InterPro" id="IPR029060">
    <property type="entry name" value="PIN-like_dom_sf"/>
</dbReference>
<name>A0A3B0SUD3_9ZZZZ</name>
<dbReference type="GO" id="GO:0016787">
    <property type="term" value="F:hydrolase activity"/>
    <property type="evidence" value="ECO:0007669"/>
    <property type="project" value="UniProtKB-KW"/>
</dbReference>
<dbReference type="InterPro" id="IPR002716">
    <property type="entry name" value="PIN_dom"/>
</dbReference>
<gene>
    <name evidence="6" type="ORF">MNBD_ACTINO02-1625</name>
</gene>
<dbReference type="AlphaFoldDB" id="A0A3B0SUD3"/>
<dbReference type="GO" id="GO:0004540">
    <property type="term" value="F:RNA nuclease activity"/>
    <property type="evidence" value="ECO:0007669"/>
    <property type="project" value="InterPro"/>
</dbReference>
<proteinExistence type="inferred from homology"/>
<dbReference type="EMBL" id="UOEK01000600">
    <property type="protein sequence ID" value="VAW09525.1"/>
    <property type="molecule type" value="Genomic_DNA"/>
</dbReference>
<keyword evidence="1" id="KW-1277">Toxin-antitoxin system</keyword>
<evidence type="ECO:0000256" key="3">
    <source>
        <dbReference type="ARBA" id="ARBA00022723"/>
    </source>
</evidence>
<sequence>MTVVLDASAVLALVLGERGSSRVVEYLDDAQISAVSHAEVLSRLAYLGVPVASSVDLLVRLRVPVRSFTESQARTVGELRIGTAEIGLSVGDRACIALARQHGLAVVTADRVWAELDLGVEVITVR</sequence>
<dbReference type="Gene3D" id="3.40.50.1010">
    <property type="entry name" value="5'-nuclease"/>
    <property type="match status" value="1"/>
</dbReference>
<dbReference type="SUPFAM" id="SSF88723">
    <property type="entry name" value="PIN domain-like"/>
    <property type="match status" value="1"/>
</dbReference>
<protein>
    <recommendedName>
        <fullName evidence="5">PIN domain-containing protein</fullName>
    </recommendedName>
</protein>
<evidence type="ECO:0000256" key="2">
    <source>
        <dbReference type="ARBA" id="ARBA00022722"/>
    </source>
</evidence>
<dbReference type="GO" id="GO:0046872">
    <property type="term" value="F:metal ion binding"/>
    <property type="evidence" value="ECO:0007669"/>
    <property type="project" value="UniProtKB-KW"/>
</dbReference>
<reference evidence="6" key="1">
    <citation type="submission" date="2018-06" db="EMBL/GenBank/DDBJ databases">
        <authorList>
            <person name="Zhirakovskaya E."/>
        </authorList>
    </citation>
    <scope>NUCLEOTIDE SEQUENCE</scope>
</reference>
<evidence type="ECO:0000256" key="4">
    <source>
        <dbReference type="ARBA" id="ARBA00022801"/>
    </source>
</evidence>
<dbReference type="Pfam" id="PF01850">
    <property type="entry name" value="PIN"/>
    <property type="match status" value="1"/>
</dbReference>
<evidence type="ECO:0000313" key="6">
    <source>
        <dbReference type="EMBL" id="VAW09525.1"/>
    </source>
</evidence>
<accession>A0A3B0SUD3</accession>
<keyword evidence="4" id="KW-0378">Hydrolase</keyword>
<dbReference type="HAMAP" id="MF_00265">
    <property type="entry name" value="VapC_Nob1"/>
    <property type="match status" value="1"/>
</dbReference>
<organism evidence="6">
    <name type="scientific">hydrothermal vent metagenome</name>
    <dbReference type="NCBI Taxonomy" id="652676"/>
    <lineage>
        <taxon>unclassified sequences</taxon>
        <taxon>metagenomes</taxon>
        <taxon>ecological metagenomes</taxon>
    </lineage>
</organism>
<evidence type="ECO:0000259" key="5">
    <source>
        <dbReference type="Pfam" id="PF01850"/>
    </source>
</evidence>
<feature type="domain" description="PIN" evidence="5">
    <location>
        <begin position="3"/>
        <end position="117"/>
    </location>
</feature>
<dbReference type="CDD" id="cd18682">
    <property type="entry name" value="PIN_VapC-like"/>
    <property type="match status" value="1"/>
</dbReference>
<evidence type="ECO:0000256" key="1">
    <source>
        <dbReference type="ARBA" id="ARBA00022649"/>
    </source>
</evidence>